<feature type="transmembrane region" description="Helical" evidence="13">
    <location>
        <begin position="294"/>
        <end position="312"/>
    </location>
</feature>
<dbReference type="Pfam" id="PF00487">
    <property type="entry name" value="FA_desaturase"/>
    <property type="match status" value="1"/>
</dbReference>
<accession>A0A7R9LPT3</accession>
<feature type="transmembrane region" description="Helical" evidence="13">
    <location>
        <begin position="16"/>
        <end position="37"/>
    </location>
</feature>
<dbReference type="PANTHER" id="PTHR11351">
    <property type="entry name" value="ACYL-COA DESATURASE"/>
    <property type="match status" value="1"/>
</dbReference>
<dbReference type="PRINTS" id="PR00075">
    <property type="entry name" value="FACDDSATRASE"/>
</dbReference>
<feature type="domain" description="Fatty acid desaturase" evidence="14">
    <location>
        <begin position="31"/>
        <end position="232"/>
    </location>
</feature>
<keyword evidence="3 12" id="KW-0444">Lipid biosynthesis</keyword>
<evidence type="ECO:0000256" key="6">
    <source>
        <dbReference type="ARBA" id="ARBA00022989"/>
    </source>
</evidence>
<proteinExistence type="inferred from homology"/>
<comment type="subcellular location">
    <subcellularLocation>
        <location evidence="1">Membrane</location>
        <topology evidence="1">Multi-pass membrane protein</topology>
    </subcellularLocation>
</comment>
<evidence type="ECO:0000256" key="8">
    <source>
        <dbReference type="ARBA" id="ARBA00023004"/>
    </source>
</evidence>
<keyword evidence="10 13" id="KW-0472">Membrane</keyword>
<comment type="similarity">
    <text evidence="2 12">Belongs to the fatty acid desaturase type 1 family.</text>
</comment>
<sequence>MANNCNDLHIGYDLTILQYIVMFVMYCINIVFAGVMSNIGTLTAAHRYGTHKAFKAKWPLRVILVVLQTLSGQKTLIEWARDHHTHHKYEGTNADAVNINRGFFFAHMGWLMLKRHPECEQKRSNVNVDYLWSDPIVRFQYNYYEPLVAVFCIIIPTLIPIYLFNETIVNSFHLCFLIRYAYTLQLSFCGNSLAHINYGSKPYDKSMTSVHNDHLIYATLGGAYHNYHHVYPWDYSESEFGWDVNFNVNTAFIDLFHAIGWAYDLKKAPKDMIEKRKERTGGQQKLNFIQKNPIYDWIYGFFLSSIAVWILLPTKAIYNALNEV</sequence>
<comment type="cofactor">
    <cofactor evidence="12">
        <name>Fe(2+)</name>
        <dbReference type="ChEBI" id="CHEBI:29033"/>
    </cofactor>
</comment>
<dbReference type="Proteomes" id="UP000759131">
    <property type="component" value="Unassembled WGS sequence"/>
</dbReference>
<keyword evidence="4 12" id="KW-0812">Transmembrane</keyword>
<evidence type="ECO:0000256" key="5">
    <source>
        <dbReference type="ARBA" id="ARBA00022832"/>
    </source>
</evidence>
<evidence type="ECO:0000256" key="12">
    <source>
        <dbReference type="RuleBase" id="RU000581"/>
    </source>
</evidence>
<gene>
    <name evidence="15" type="ORF">OSB1V03_LOCUS20596</name>
</gene>
<dbReference type="AlphaFoldDB" id="A0A7R9LPT3"/>
<evidence type="ECO:0000259" key="14">
    <source>
        <dbReference type="Pfam" id="PF00487"/>
    </source>
</evidence>
<organism evidence="15">
    <name type="scientific">Medioppia subpectinata</name>
    <dbReference type="NCBI Taxonomy" id="1979941"/>
    <lineage>
        <taxon>Eukaryota</taxon>
        <taxon>Metazoa</taxon>
        <taxon>Ecdysozoa</taxon>
        <taxon>Arthropoda</taxon>
        <taxon>Chelicerata</taxon>
        <taxon>Arachnida</taxon>
        <taxon>Acari</taxon>
        <taxon>Acariformes</taxon>
        <taxon>Sarcoptiformes</taxon>
        <taxon>Oribatida</taxon>
        <taxon>Brachypylina</taxon>
        <taxon>Oppioidea</taxon>
        <taxon>Oppiidae</taxon>
        <taxon>Medioppia</taxon>
    </lineage>
</organism>
<dbReference type="InterPro" id="IPR005804">
    <property type="entry name" value="FA_desaturase_dom"/>
</dbReference>
<keyword evidence="5" id="KW-0276">Fatty acid metabolism</keyword>
<evidence type="ECO:0000256" key="2">
    <source>
        <dbReference type="ARBA" id="ARBA00009295"/>
    </source>
</evidence>
<keyword evidence="16" id="KW-1185">Reference proteome</keyword>
<dbReference type="GO" id="GO:0006636">
    <property type="term" value="P:unsaturated fatty acid biosynthetic process"/>
    <property type="evidence" value="ECO:0007669"/>
    <property type="project" value="TreeGrafter"/>
</dbReference>
<dbReference type="EMBL" id="CAJPIZ010034684">
    <property type="protein sequence ID" value="CAG2120650.1"/>
    <property type="molecule type" value="Genomic_DNA"/>
</dbReference>
<dbReference type="PANTHER" id="PTHR11351:SF31">
    <property type="entry name" value="DESATURASE 1, ISOFORM A-RELATED"/>
    <property type="match status" value="1"/>
</dbReference>
<dbReference type="GO" id="GO:0005789">
    <property type="term" value="C:endoplasmic reticulum membrane"/>
    <property type="evidence" value="ECO:0007669"/>
    <property type="project" value="TreeGrafter"/>
</dbReference>
<reference evidence="15" key="1">
    <citation type="submission" date="2020-11" db="EMBL/GenBank/DDBJ databases">
        <authorList>
            <person name="Tran Van P."/>
        </authorList>
    </citation>
    <scope>NUCLEOTIDE SEQUENCE</scope>
</reference>
<feature type="non-terminal residue" evidence="15">
    <location>
        <position position="324"/>
    </location>
</feature>
<dbReference type="OrthoDB" id="6495459at2759"/>
<dbReference type="GO" id="GO:0005506">
    <property type="term" value="F:iron ion binding"/>
    <property type="evidence" value="ECO:0007669"/>
    <property type="project" value="TreeGrafter"/>
</dbReference>
<evidence type="ECO:0000256" key="1">
    <source>
        <dbReference type="ARBA" id="ARBA00004141"/>
    </source>
</evidence>
<dbReference type="CDD" id="cd03505">
    <property type="entry name" value="Delta9-FADS-like"/>
    <property type="match status" value="1"/>
</dbReference>
<comment type="domain">
    <text evidence="12">The histidine box domains are involved in binding the catalytic metal ions.</text>
</comment>
<keyword evidence="8" id="KW-0408">Iron</keyword>
<evidence type="ECO:0000313" key="16">
    <source>
        <dbReference type="Proteomes" id="UP000759131"/>
    </source>
</evidence>
<dbReference type="EMBL" id="OC889259">
    <property type="protein sequence ID" value="CAD7645625.1"/>
    <property type="molecule type" value="Genomic_DNA"/>
</dbReference>
<evidence type="ECO:0000256" key="4">
    <source>
        <dbReference type="ARBA" id="ARBA00022692"/>
    </source>
</evidence>
<keyword evidence="6 13" id="KW-1133">Transmembrane helix</keyword>
<dbReference type="InterPro" id="IPR015876">
    <property type="entry name" value="Acyl-CoA_DS"/>
</dbReference>
<keyword evidence="7 12" id="KW-0560">Oxidoreductase</keyword>
<evidence type="ECO:0000256" key="13">
    <source>
        <dbReference type="SAM" id="Phobius"/>
    </source>
</evidence>
<protein>
    <recommendedName>
        <fullName evidence="14">Fatty acid desaturase domain-containing protein</fullName>
    </recommendedName>
</protein>
<evidence type="ECO:0000256" key="7">
    <source>
        <dbReference type="ARBA" id="ARBA00023002"/>
    </source>
</evidence>
<evidence type="ECO:0000256" key="9">
    <source>
        <dbReference type="ARBA" id="ARBA00023098"/>
    </source>
</evidence>
<keyword evidence="9" id="KW-0443">Lipid metabolism</keyword>
<evidence type="ECO:0000256" key="3">
    <source>
        <dbReference type="ARBA" id="ARBA00022516"/>
    </source>
</evidence>
<evidence type="ECO:0000313" key="15">
    <source>
        <dbReference type="EMBL" id="CAD7645625.1"/>
    </source>
</evidence>
<evidence type="ECO:0000256" key="11">
    <source>
        <dbReference type="ARBA" id="ARBA00023160"/>
    </source>
</evidence>
<keyword evidence="11 12" id="KW-0275">Fatty acid biosynthesis</keyword>
<name>A0A7R9LPT3_9ACAR</name>
<feature type="transmembrane region" description="Helical" evidence="13">
    <location>
        <begin position="143"/>
        <end position="164"/>
    </location>
</feature>
<dbReference type="GO" id="GO:0004768">
    <property type="term" value="F:stearoyl-CoA 9-desaturase activity"/>
    <property type="evidence" value="ECO:0007669"/>
    <property type="project" value="TreeGrafter"/>
</dbReference>
<evidence type="ECO:0000256" key="10">
    <source>
        <dbReference type="ARBA" id="ARBA00023136"/>
    </source>
</evidence>